<feature type="compositionally biased region" description="Low complexity" evidence="1">
    <location>
        <begin position="1"/>
        <end position="40"/>
    </location>
</feature>
<feature type="region of interest" description="Disordered" evidence="1">
    <location>
        <begin position="1"/>
        <end position="72"/>
    </location>
</feature>
<evidence type="ECO:0000256" key="1">
    <source>
        <dbReference type="SAM" id="MobiDB-lite"/>
    </source>
</evidence>
<organism evidence="2 3">
    <name type="scientific">[Candida] subhashii</name>
    <dbReference type="NCBI Taxonomy" id="561895"/>
    <lineage>
        <taxon>Eukaryota</taxon>
        <taxon>Fungi</taxon>
        <taxon>Dikarya</taxon>
        <taxon>Ascomycota</taxon>
        <taxon>Saccharomycotina</taxon>
        <taxon>Pichiomycetes</taxon>
        <taxon>Debaryomycetaceae</taxon>
        <taxon>Spathaspora</taxon>
    </lineage>
</organism>
<feature type="compositionally biased region" description="Acidic residues" evidence="1">
    <location>
        <begin position="293"/>
        <end position="303"/>
    </location>
</feature>
<feature type="region of interest" description="Disordered" evidence="1">
    <location>
        <begin position="284"/>
        <end position="303"/>
    </location>
</feature>
<dbReference type="Proteomes" id="UP000694255">
    <property type="component" value="Unassembled WGS sequence"/>
</dbReference>
<feature type="region of interest" description="Disordered" evidence="1">
    <location>
        <begin position="100"/>
        <end position="128"/>
    </location>
</feature>
<dbReference type="RefSeq" id="XP_049262288.1">
    <property type="nucleotide sequence ID" value="XM_049408402.1"/>
</dbReference>
<feature type="compositionally biased region" description="Low complexity" evidence="1">
    <location>
        <begin position="181"/>
        <end position="207"/>
    </location>
</feature>
<feature type="compositionally biased region" description="Polar residues" evidence="1">
    <location>
        <begin position="108"/>
        <end position="128"/>
    </location>
</feature>
<comment type="caution">
    <text evidence="2">The sequence shown here is derived from an EMBL/GenBank/DDBJ whole genome shotgun (WGS) entry which is preliminary data.</text>
</comment>
<dbReference type="OrthoDB" id="4026704at2759"/>
<evidence type="ECO:0000313" key="3">
    <source>
        <dbReference type="Proteomes" id="UP000694255"/>
    </source>
</evidence>
<gene>
    <name evidence="2" type="ORF">J8A68_004443</name>
</gene>
<protein>
    <submittedName>
        <fullName evidence="2">Uncharacterized protein</fullName>
    </submittedName>
</protein>
<evidence type="ECO:0000313" key="2">
    <source>
        <dbReference type="EMBL" id="KAG7662055.1"/>
    </source>
</evidence>
<reference evidence="2 3" key="1">
    <citation type="journal article" date="2021" name="DNA Res.">
        <title>Genome analysis of Candida subhashii reveals its hybrid nature and dual mitochondrial genome conformations.</title>
        <authorList>
            <person name="Mixao V."/>
            <person name="Hegedusova E."/>
            <person name="Saus E."/>
            <person name="Pryszcz L.P."/>
            <person name="Cillingova A."/>
            <person name="Nosek J."/>
            <person name="Gabaldon T."/>
        </authorList>
    </citation>
    <scope>NUCLEOTIDE SEQUENCE [LARGE SCALE GENOMIC DNA]</scope>
    <source>
        <strain evidence="2 3">CBS 10753</strain>
    </source>
</reference>
<dbReference type="AlphaFoldDB" id="A0A8J5QJK9"/>
<proteinExistence type="predicted"/>
<dbReference type="GeneID" id="73471243"/>
<name>A0A8J5QJK9_9ASCO</name>
<dbReference type="EMBL" id="JAGSYN010000185">
    <property type="protein sequence ID" value="KAG7662055.1"/>
    <property type="molecule type" value="Genomic_DNA"/>
</dbReference>
<accession>A0A8J5QJK9</accession>
<feature type="region of interest" description="Disordered" evidence="1">
    <location>
        <begin position="169"/>
        <end position="228"/>
    </location>
</feature>
<feature type="compositionally biased region" description="Polar residues" evidence="1">
    <location>
        <begin position="47"/>
        <end position="72"/>
    </location>
</feature>
<sequence>MVTPRTTHPSTASTATASSSTTTSASVSSTAPNPSTPSTPHNHHHMVTSSAPTLSTLSQTSPRLPTTSTIGSAMSALSPPILGTLSPSSVSPRNSITATNAAARHNRSLSVSSSNYTTNSMPSPNRASFSEFSNEQIIDLMEREQDAIVLKLMREIEFLKSENKILKMNNPGIQLPNHNATPSIRRSSSLSTSGSRSSSTSSTSKRSVNPMFGNYSFTSGTAQQNSNSNNISQIQEDIIKKYKGEVHPIQRRASLNGRYEEILDENRNLKRQLKKLQSEIEQLKIEKQQKLSDDDDDVEEDIN</sequence>
<keyword evidence="3" id="KW-1185">Reference proteome</keyword>